<dbReference type="PANTHER" id="PTHR47810">
    <property type="entry name" value="DNA LIGASE"/>
    <property type="match status" value="1"/>
</dbReference>
<evidence type="ECO:0000256" key="1">
    <source>
        <dbReference type="ARBA" id="ARBA00022598"/>
    </source>
</evidence>
<dbReference type="InterPro" id="IPR004150">
    <property type="entry name" value="NAD_DNA_ligase_OB"/>
</dbReference>
<evidence type="ECO:0000256" key="3">
    <source>
        <dbReference type="ARBA" id="ARBA00022763"/>
    </source>
</evidence>
<evidence type="ECO:0000256" key="5">
    <source>
        <dbReference type="ARBA" id="ARBA00023204"/>
    </source>
</evidence>
<dbReference type="Pfam" id="PF03120">
    <property type="entry name" value="OB_DNA_ligase"/>
    <property type="match status" value="1"/>
</dbReference>
<feature type="active site" description="N6-AMP-lysine intermediate" evidence="7">
    <location>
        <position position="129"/>
    </location>
</feature>
<dbReference type="SUPFAM" id="SSF47781">
    <property type="entry name" value="RuvA domain 2-like"/>
    <property type="match status" value="1"/>
</dbReference>
<comment type="catalytic activity">
    <reaction evidence="6 7">
        <text>NAD(+) + (deoxyribonucleotide)n-3'-hydroxyl + 5'-phospho-(deoxyribonucleotide)m = (deoxyribonucleotide)n+m + AMP + beta-nicotinamide D-nucleotide.</text>
        <dbReference type="EC" id="6.5.1.2"/>
    </reaction>
</comment>
<evidence type="ECO:0000256" key="6">
    <source>
        <dbReference type="ARBA" id="ARBA00034005"/>
    </source>
</evidence>
<dbReference type="Gene3D" id="2.40.50.140">
    <property type="entry name" value="Nucleic acid-binding proteins"/>
    <property type="match status" value="1"/>
</dbReference>
<evidence type="ECO:0000313" key="10">
    <source>
        <dbReference type="Proteomes" id="UP000002734"/>
    </source>
</evidence>
<dbReference type="PROSITE" id="PS51257">
    <property type="entry name" value="PROKAR_LIPOPROTEIN"/>
    <property type="match status" value="1"/>
</dbReference>
<proteinExistence type="inferred from homology"/>
<keyword evidence="1 7" id="KW-0436">Ligase</keyword>
<dbReference type="InterPro" id="IPR012340">
    <property type="entry name" value="NA-bd_OB-fold"/>
</dbReference>
<dbReference type="InterPro" id="IPR010994">
    <property type="entry name" value="RuvA_2-like"/>
</dbReference>
<dbReference type="HOGENOM" id="CLU_489786_0_0_6"/>
<dbReference type="HAMAP" id="MF_01587">
    <property type="entry name" value="DNA_ligase_B"/>
    <property type="match status" value="1"/>
</dbReference>
<dbReference type="InterPro" id="IPR001679">
    <property type="entry name" value="DNA_ligase"/>
</dbReference>
<dbReference type="GO" id="GO:0006260">
    <property type="term" value="P:DNA replication"/>
    <property type="evidence" value="ECO:0007669"/>
    <property type="project" value="UniProtKB-KW"/>
</dbReference>
<dbReference type="Gene3D" id="3.30.470.30">
    <property type="entry name" value="DNA ligase/mRNA capping enzyme"/>
    <property type="match status" value="1"/>
</dbReference>
<organism evidence="9 10">
    <name type="scientific">Musicola paradisiaca (strain Ech703)</name>
    <name type="common">Dickeya paradisiaca</name>
    <name type="synonym">Dickeya dadantii</name>
    <dbReference type="NCBI Taxonomy" id="579405"/>
    <lineage>
        <taxon>Bacteria</taxon>
        <taxon>Pseudomonadati</taxon>
        <taxon>Pseudomonadota</taxon>
        <taxon>Gammaproteobacteria</taxon>
        <taxon>Enterobacterales</taxon>
        <taxon>Pectobacteriaceae</taxon>
        <taxon>Musicola</taxon>
    </lineage>
</organism>
<dbReference type="InterPro" id="IPR013839">
    <property type="entry name" value="DNAligase_adenylation"/>
</dbReference>
<dbReference type="InterPro" id="IPR018239">
    <property type="entry name" value="DNA_ligase_AS"/>
</dbReference>
<dbReference type="InterPro" id="IPR020923">
    <property type="entry name" value="DNA_ligase_B"/>
</dbReference>
<dbReference type="KEGG" id="dda:Dd703_3947"/>
<dbReference type="InterPro" id="IPR013840">
    <property type="entry name" value="DNAligase_N"/>
</dbReference>
<dbReference type="Gene3D" id="1.10.150.20">
    <property type="entry name" value="5' to 3' exonuclease, C-terminal subdomain"/>
    <property type="match status" value="1"/>
</dbReference>
<dbReference type="EC" id="6.5.1.2" evidence="7"/>
<sequence length="575" mass="64486">MRQGYLPIAIWSIAVWAGCTGACVSCPSWSALRAEQEMERLGHQLAVWDRAYYGAGESQIDDHTYDQLRKRLETWQACFHADQTAFPIPLPTEGKTPHPVAHTGLKKLSEAGELRRWIAQHRGLWVQPKIDGVAVTLVYEQGKLVSAVSRGNGYRGEDWTEKVRRMPQVPQQLPTAPDQLVLQGELYLGMPGHRQQQDGGANARARVAGEMRRSQPSSLASRIGVFVWEWPDGPQSMPERLSQLRSLGFEMTERYTQPITTLEDAARWRERWYREPLPFATDGVVLRQAQEPAARYWQNKPAEWAVAWKYPLTRLVTEVEGVEIAVGRTGNMAVVLTLQPLTLDDKTIRRVNVGSISRWRQWDVLPGDQVSIGLAGQGIPRLDAVVWRTSVREPMSVPENVGFSEFTCLTWREGCRSQFIARLVWLSGKRGLGLTGVGEGVWQRLVLRGMLPDVVSWLALTPAQLIGLGGLGATQGEKVYQQFQRARRQPLSRWLMALGIPVPRAAQGALHGVSLIALQQRSLAEWRQFSGIGVARAGNIRDFLHQPEIAALLQWLVRQGIGASTLDEETFRQVD</sequence>
<keyword evidence="5 7" id="KW-0234">DNA repair</keyword>
<keyword evidence="3 7" id="KW-0227">DNA damage</keyword>
<dbReference type="SUPFAM" id="SSF56091">
    <property type="entry name" value="DNA ligase/mRNA capping enzyme, catalytic domain"/>
    <property type="match status" value="1"/>
</dbReference>
<keyword evidence="4 7" id="KW-0520">NAD</keyword>
<evidence type="ECO:0000313" key="9">
    <source>
        <dbReference type="EMBL" id="ACS87700.1"/>
    </source>
</evidence>
<evidence type="ECO:0000256" key="4">
    <source>
        <dbReference type="ARBA" id="ARBA00023027"/>
    </source>
</evidence>
<keyword evidence="10" id="KW-1185">Reference proteome</keyword>
<dbReference type="SMART" id="SM00532">
    <property type="entry name" value="LIGANc"/>
    <property type="match status" value="1"/>
</dbReference>
<dbReference type="NCBIfam" id="NF005987">
    <property type="entry name" value="PRK08097.1"/>
    <property type="match status" value="1"/>
</dbReference>
<dbReference type="GO" id="GO:0006281">
    <property type="term" value="P:DNA repair"/>
    <property type="evidence" value="ECO:0007669"/>
    <property type="project" value="UniProtKB-KW"/>
</dbReference>
<dbReference type="STRING" id="579405.Dd703_3947"/>
<feature type="domain" description="NAD-dependent DNA ligase N-terminal" evidence="8">
    <location>
        <begin position="33"/>
        <end position="431"/>
    </location>
</feature>
<dbReference type="Pfam" id="PF01653">
    <property type="entry name" value="DNA_ligase_aden"/>
    <property type="match status" value="1"/>
</dbReference>
<dbReference type="eggNOG" id="COG0272">
    <property type="taxonomic scope" value="Bacteria"/>
</dbReference>
<gene>
    <name evidence="7" type="primary">ligB</name>
    <name evidence="9" type="ordered locus">Dd703_3947</name>
</gene>
<comment type="similarity">
    <text evidence="7">Belongs to the NAD-dependent DNA ligase family. LigB subfamily.</text>
</comment>
<dbReference type="RefSeq" id="WP_015855592.1">
    <property type="nucleotide sequence ID" value="NC_012880.1"/>
</dbReference>
<dbReference type="EMBL" id="CP001654">
    <property type="protein sequence ID" value="ACS87700.1"/>
    <property type="molecule type" value="Genomic_DNA"/>
</dbReference>
<comment type="function">
    <text evidence="7">Catalyzes the formation of phosphodiester linkages between 5'-phosphoryl and 3'-hydroxyl groups in double-stranded DNA using NAD as a coenzyme and as the energy source for the reaction.</text>
</comment>
<evidence type="ECO:0000256" key="2">
    <source>
        <dbReference type="ARBA" id="ARBA00022705"/>
    </source>
</evidence>
<evidence type="ECO:0000259" key="8">
    <source>
        <dbReference type="SMART" id="SM00532"/>
    </source>
</evidence>
<protein>
    <recommendedName>
        <fullName evidence="7">DNA ligase B</fullName>
        <ecNumber evidence="7">6.5.1.2</ecNumber>
    </recommendedName>
    <alternativeName>
        <fullName evidence="7">Polydeoxyribonucleotide synthase [NAD(+)] B</fullName>
    </alternativeName>
</protein>
<dbReference type="SUPFAM" id="SSF50249">
    <property type="entry name" value="Nucleic acid-binding proteins"/>
    <property type="match status" value="1"/>
</dbReference>
<dbReference type="InterPro" id="IPR050326">
    <property type="entry name" value="NAD_dep_DNA_ligaseB"/>
</dbReference>
<keyword evidence="2 7" id="KW-0235">DNA replication</keyword>
<dbReference type="PIRSF" id="PIRSF001604">
    <property type="entry name" value="LigA"/>
    <property type="match status" value="1"/>
</dbReference>
<dbReference type="AlphaFoldDB" id="C6C691"/>
<evidence type="ECO:0000256" key="7">
    <source>
        <dbReference type="HAMAP-Rule" id="MF_01587"/>
    </source>
</evidence>
<dbReference type="GO" id="GO:0003911">
    <property type="term" value="F:DNA ligase (NAD+) activity"/>
    <property type="evidence" value="ECO:0007669"/>
    <property type="project" value="UniProtKB-UniRule"/>
</dbReference>
<dbReference type="PROSITE" id="PS01055">
    <property type="entry name" value="DNA_LIGASE_N1"/>
    <property type="match status" value="1"/>
</dbReference>
<name>C6C691_MUSP7</name>
<reference evidence="9" key="1">
    <citation type="submission" date="2009-06" db="EMBL/GenBank/DDBJ databases">
        <title>Complete sequence of Dickeya dadantii Ech703.</title>
        <authorList>
            <consortium name="US DOE Joint Genome Institute"/>
            <person name="Lucas S."/>
            <person name="Copeland A."/>
            <person name="Lapidus A."/>
            <person name="Glavina del Rio T."/>
            <person name="Dalin E."/>
            <person name="Tice H."/>
            <person name="Bruce D."/>
            <person name="Goodwin L."/>
            <person name="Pitluck S."/>
            <person name="Chertkov O."/>
            <person name="Brettin T."/>
            <person name="Detter J.C."/>
            <person name="Han C."/>
            <person name="Larimer F."/>
            <person name="Land M."/>
            <person name="Hauser L."/>
            <person name="Kyrpides N."/>
            <person name="Mikhailova N."/>
            <person name="Balakrishnan V."/>
            <person name="Glasner J."/>
            <person name="Perna N.T."/>
        </authorList>
    </citation>
    <scope>NUCLEOTIDE SEQUENCE [LARGE SCALE GENOMIC DNA]</scope>
    <source>
        <strain evidence="9">Ech703</strain>
    </source>
</reference>
<dbReference type="Gene3D" id="1.10.287.610">
    <property type="entry name" value="Helix hairpin bin"/>
    <property type="match status" value="1"/>
</dbReference>
<dbReference type="PANTHER" id="PTHR47810:SF1">
    <property type="entry name" value="DNA LIGASE B"/>
    <property type="match status" value="1"/>
</dbReference>
<dbReference type="Proteomes" id="UP000002734">
    <property type="component" value="Chromosome"/>
</dbReference>
<accession>C6C691</accession>